<evidence type="ECO:0000313" key="2">
    <source>
        <dbReference type="EMBL" id="MDR7093718.1"/>
    </source>
</evidence>
<comment type="caution">
    <text evidence="2">The sequence shown here is derived from an EMBL/GenBank/DDBJ whole genome shotgun (WGS) entry which is preliminary data.</text>
</comment>
<sequence length="129" mass="13947">MTAMHRMWFTIAACVVAGACWAQSPLDGAWRVSFSTEGSDGREGALEIKGDAGTWTTYGRGDRDRKDVCVGRPFPITISGDPDAGLSLRVDAAATVAGCRDRKATLKRVDDRTLEGSFDNGRPIKLVRQ</sequence>
<feature type="signal peptide" evidence="1">
    <location>
        <begin position="1"/>
        <end position="22"/>
    </location>
</feature>
<feature type="chain" id="PRO_5045606890" description="META domain-containing protein" evidence="1">
    <location>
        <begin position="23"/>
        <end position="129"/>
    </location>
</feature>
<organism evidence="2 3">
    <name type="scientific">Hydrogenophaga laconesensis</name>
    <dbReference type="NCBI Taxonomy" id="1805971"/>
    <lineage>
        <taxon>Bacteria</taxon>
        <taxon>Pseudomonadati</taxon>
        <taxon>Pseudomonadota</taxon>
        <taxon>Betaproteobacteria</taxon>
        <taxon>Burkholderiales</taxon>
        <taxon>Comamonadaceae</taxon>
        <taxon>Hydrogenophaga</taxon>
    </lineage>
</organism>
<proteinExistence type="predicted"/>
<dbReference type="Proteomes" id="UP001265550">
    <property type="component" value="Unassembled WGS sequence"/>
</dbReference>
<name>A0ABU1V924_9BURK</name>
<evidence type="ECO:0000256" key="1">
    <source>
        <dbReference type="SAM" id="SignalP"/>
    </source>
</evidence>
<reference evidence="2 3" key="1">
    <citation type="submission" date="2023-07" db="EMBL/GenBank/DDBJ databases">
        <title>Sorghum-associated microbial communities from plants grown in Nebraska, USA.</title>
        <authorList>
            <person name="Schachtman D."/>
        </authorList>
    </citation>
    <scope>NUCLEOTIDE SEQUENCE [LARGE SCALE GENOMIC DNA]</scope>
    <source>
        <strain evidence="2 3">BE240</strain>
    </source>
</reference>
<keyword evidence="1" id="KW-0732">Signal</keyword>
<protein>
    <recommendedName>
        <fullName evidence="4">META domain-containing protein</fullName>
    </recommendedName>
</protein>
<dbReference type="PROSITE" id="PS51257">
    <property type="entry name" value="PROKAR_LIPOPROTEIN"/>
    <property type="match status" value="1"/>
</dbReference>
<keyword evidence="3" id="KW-1185">Reference proteome</keyword>
<gene>
    <name evidence="2" type="ORF">J2X09_001450</name>
</gene>
<accession>A0ABU1V924</accession>
<dbReference type="EMBL" id="JAVDWE010000003">
    <property type="protein sequence ID" value="MDR7093718.1"/>
    <property type="molecule type" value="Genomic_DNA"/>
</dbReference>
<evidence type="ECO:0000313" key="3">
    <source>
        <dbReference type="Proteomes" id="UP001265550"/>
    </source>
</evidence>
<dbReference type="RefSeq" id="WP_204732407.1">
    <property type="nucleotide sequence ID" value="NZ_JAVDWE010000003.1"/>
</dbReference>
<evidence type="ECO:0008006" key="4">
    <source>
        <dbReference type="Google" id="ProtNLM"/>
    </source>
</evidence>